<evidence type="ECO:0000313" key="3">
    <source>
        <dbReference type="EMBL" id="SPO02477.1"/>
    </source>
</evidence>
<gene>
    <name evidence="3" type="ORF">DNG_05150</name>
</gene>
<name>A0AAE8SW07_9PEZI</name>
<accession>A0AAE8SW07</accession>
<feature type="region of interest" description="Disordered" evidence="2">
    <location>
        <begin position="1"/>
        <end position="41"/>
    </location>
</feature>
<dbReference type="PANTHER" id="PTHR46224">
    <property type="entry name" value="ANKYRIN REPEAT FAMILY PROTEIN"/>
    <property type="match status" value="1"/>
</dbReference>
<dbReference type="PANTHER" id="PTHR46224:SF64">
    <property type="entry name" value="IQ MOTIF AND ANKYRIN REPEAT DOMAIN-CONTAINING PROTEIN 1"/>
    <property type="match status" value="1"/>
</dbReference>
<sequence>MPYFSRHVVPIQGGAPPRPLWGPQARKEYEETPLEPNEEDEDLLEDLKRRGPLTQEEMELVDDIYARQNDRRDAKCAPVAREMESYFEHLNLPPLPPPLPRSSLELSVHRADNSEPKELRPFYMACHEGRLDEVKEWVQDQKKRDSLRKKGLPTGLDFAAKGNQVHVARYLVEEVGVTIHGEAVRAACTNLSLPLFELFVRNGYHPNQQVPSDMGLFGTALSHCLGSEAVTLFLLKNGADPDIAPFADARPRLWGRRSTPPMDRFSGRPLDDAAARHRFDIAHMLLEHGANPKYSRPLLYMQNSPLAEEPSGVRDDWRQLTDALLRHGAKINAKSRRHGGSAISEAVALKRWDVAEYLLERGANPRAKSYGTDLEEGVDCFEIAARRAGIPWDETEEVRRYLDYLCKPGSSAAGAEAVAAPDGVDQNPLVQMMGRLKSKREEDEKTA</sequence>
<dbReference type="Gene3D" id="1.25.40.20">
    <property type="entry name" value="Ankyrin repeat-containing domain"/>
    <property type="match status" value="2"/>
</dbReference>
<comment type="caution">
    <text evidence="3">The sequence shown here is derived from an EMBL/GenBank/DDBJ whole genome shotgun (WGS) entry which is preliminary data.</text>
</comment>
<dbReference type="PROSITE" id="PS50088">
    <property type="entry name" value="ANK_REPEAT"/>
    <property type="match status" value="1"/>
</dbReference>
<dbReference type="AlphaFoldDB" id="A0AAE8SW07"/>
<dbReference type="Proteomes" id="UP001187682">
    <property type="component" value="Unassembled WGS sequence"/>
</dbReference>
<evidence type="ECO:0000256" key="1">
    <source>
        <dbReference type="PROSITE-ProRule" id="PRU00023"/>
    </source>
</evidence>
<protein>
    <submittedName>
        <fullName evidence="3">Uncharacterized protein</fullName>
    </submittedName>
</protein>
<dbReference type="InterPro" id="IPR036770">
    <property type="entry name" value="Ankyrin_rpt-contain_sf"/>
</dbReference>
<evidence type="ECO:0000313" key="4">
    <source>
        <dbReference type="Proteomes" id="UP001187682"/>
    </source>
</evidence>
<dbReference type="InterPro" id="IPR002110">
    <property type="entry name" value="Ankyrin_rpt"/>
</dbReference>
<proteinExistence type="predicted"/>
<keyword evidence="4" id="KW-1185">Reference proteome</keyword>
<dbReference type="EMBL" id="ONZQ02000006">
    <property type="protein sequence ID" value="SPO02477.1"/>
    <property type="molecule type" value="Genomic_DNA"/>
</dbReference>
<dbReference type="InterPro" id="IPR051616">
    <property type="entry name" value="Cul2-RING_E3_ligase_SR"/>
</dbReference>
<reference evidence="3" key="1">
    <citation type="submission" date="2018-03" db="EMBL/GenBank/DDBJ databases">
        <authorList>
            <person name="Guldener U."/>
        </authorList>
    </citation>
    <scope>NUCLEOTIDE SEQUENCE</scope>
</reference>
<keyword evidence="1" id="KW-0040">ANK repeat</keyword>
<evidence type="ECO:0000256" key="2">
    <source>
        <dbReference type="SAM" id="MobiDB-lite"/>
    </source>
</evidence>
<organism evidence="3 4">
    <name type="scientific">Cephalotrichum gorgonifer</name>
    <dbReference type="NCBI Taxonomy" id="2041049"/>
    <lineage>
        <taxon>Eukaryota</taxon>
        <taxon>Fungi</taxon>
        <taxon>Dikarya</taxon>
        <taxon>Ascomycota</taxon>
        <taxon>Pezizomycotina</taxon>
        <taxon>Sordariomycetes</taxon>
        <taxon>Hypocreomycetidae</taxon>
        <taxon>Microascales</taxon>
        <taxon>Microascaceae</taxon>
        <taxon>Cephalotrichum</taxon>
    </lineage>
</organism>
<feature type="repeat" description="ANK" evidence="1">
    <location>
        <begin position="338"/>
        <end position="370"/>
    </location>
</feature>
<feature type="compositionally biased region" description="Acidic residues" evidence="2">
    <location>
        <begin position="31"/>
        <end position="41"/>
    </location>
</feature>
<dbReference type="SMART" id="SM00248">
    <property type="entry name" value="ANK"/>
    <property type="match status" value="4"/>
</dbReference>
<dbReference type="SUPFAM" id="SSF48403">
    <property type="entry name" value="Ankyrin repeat"/>
    <property type="match status" value="1"/>
</dbReference>